<dbReference type="GO" id="GO:0022857">
    <property type="term" value="F:transmembrane transporter activity"/>
    <property type="evidence" value="ECO:0007669"/>
    <property type="project" value="InterPro"/>
</dbReference>
<dbReference type="GO" id="GO:0005886">
    <property type="term" value="C:plasma membrane"/>
    <property type="evidence" value="ECO:0007669"/>
    <property type="project" value="UniProtKB-SubCell"/>
</dbReference>
<evidence type="ECO:0000256" key="2">
    <source>
        <dbReference type="ARBA" id="ARBA00022692"/>
    </source>
</evidence>
<dbReference type="Pfam" id="PF07690">
    <property type="entry name" value="MFS_1"/>
    <property type="match status" value="1"/>
</dbReference>
<evidence type="ECO:0000259" key="6">
    <source>
        <dbReference type="PROSITE" id="PS50850"/>
    </source>
</evidence>
<evidence type="ECO:0000256" key="1">
    <source>
        <dbReference type="ARBA" id="ARBA00004651"/>
    </source>
</evidence>
<evidence type="ECO:0000256" key="3">
    <source>
        <dbReference type="ARBA" id="ARBA00022989"/>
    </source>
</evidence>
<dbReference type="InterPro" id="IPR051788">
    <property type="entry name" value="MFS_Transporter"/>
</dbReference>
<evidence type="ECO:0000256" key="4">
    <source>
        <dbReference type="ARBA" id="ARBA00023136"/>
    </source>
</evidence>
<dbReference type="InterPro" id="IPR036259">
    <property type="entry name" value="MFS_trans_sf"/>
</dbReference>
<dbReference type="EMBL" id="CP046172">
    <property type="protein sequence ID" value="QIS13963.1"/>
    <property type="molecule type" value="Genomic_DNA"/>
</dbReference>
<keyword evidence="8" id="KW-1185">Reference proteome</keyword>
<dbReference type="InterPro" id="IPR011701">
    <property type="entry name" value="MFS"/>
</dbReference>
<feature type="transmembrane region" description="Helical" evidence="5">
    <location>
        <begin position="284"/>
        <end position="302"/>
    </location>
</feature>
<dbReference type="Gene3D" id="1.20.1250.20">
    <property type="entry name" value="MFS general substrate transporter like domains"/>
    <property type="match status" value="2"/>
</dbReference>
<dbReference type="InterPro" id="IPR020846">
    <property type="entry name" value="MFS_dom"/>
</dbReference>
<feature type="domain" description="Major facilitator superfamily (MFS) profile" evidence="6">
    <location>
        <begin position="16"/>
        <end position="395"/>
    </location>
</feature>
<dbReference type="PANTHER" id="PTHR23514:SF13">
    <property type="entry name" value="INNER MEMBRANE PROTEIN YBJJ"/>
    <property type="match status" value="1"/>
</dbReference>
<comment type="subcellular location">
    <subcellularLocation>
        <location evidence="1">Cell membrane</location>
        <topology evidence="1">Multi-pass membrane protein</topology>
    </subcellularLocation>
</comment>
<organism evidence="7 8">
    <name type="scientific">Nocardia arthritidis</name>
    <dbReference type="NCBI Taxonomy" id="228602"/>
    <lineage>
        <taxon>Bacteria</taxon>
        <taxon>Bacillati</taxon>
        <taxon>Actinomycetota</taxon>
        <taxon>Actinomycetes</taxon>
        <taxon>Mycobacteriales</taxon>
        <taxon>Nocardiaceae</taxon>
        <taxon>Nocardia</taxon>
    </lineage>
</organism>
<dbReference type="AlphaFoldDB" id="A0A6G9YM08"/>
<dbReference type="RefSeq" id="WP_167476427.1">
    <property type="nucleotide sequence ID" value="NZ_CP046172.1"/>
</dbReference>
<dbReference type="PROSITE" id="PS50850">
    <property type="entry name" value="MFS"/>
    <property type="match status" value="1"/>
</dbReference>
<name>A0A6G9YM08_9NOCA</name>
<evidence type="ECO:0000256" key="5">
    <source>
        <dbReference type="SAM" id="Phobius"/>
    </source>
</evidence>
<dbReference type="SUPFAM" id="SSF103473">
    <property type="entry name" value="MFS general substrate transporter"/>
    <property type="match status" value="1"/>
</dbReference>
<keyword evidence="3 5" id="KW-1133">Transmembrane helix</keyword>
<keyword evidence="2 5" id="KW-0812">Transmembrane</keyword>
<feature type="transmembrane region" description="Helical" evidence="5">
    <location>
        <begin position="247"/>
        <end position="272"/>
    </location>
</feature>
<evidence type="ECO:0000313" key="8">
    <source>
        <dbReference type="Proteomes" id="UP000503540"/>
    </source>
</evidence>
<feature type="transmembrane region" description="Helical" evidence="5">
    <location>
        <begin position="308"/>
        <end position="329"/>
    </location>
</feature>
<gene>
    <name evidence="7" type="ORF">F5544_30600</name>
</gene>
<feature type="transmembrane region" description="Helical" evidence="5">
    <location>
        <begin position="341"/>
        <end position="363"/>
    </location>
</feature>
<sequence length="402" mass="41176">MSIPTAGQQIGGWRAALWSVRLMFFLTGLLFATWAARTPTIKAKLDLDDAGLAVAFAGLNLGAVLGLQLGKIITLRFGSRATLRATMPLFALALYGLSAANNLTVLTVTVAIFAVANSVVDIAMNAHGIAVEKTSAQPLLSGIHACHSLGMITGASAGAAAERIQLSLGGHLAGVSVAVAAAAAIGTRRLLPSTVDRLSDIAPDPQATQRWRRWPTRLIVLGSLAFCVALAEGAANDWTAVYIHDATGATTTVAALGFAVFAAAMFIGRLLGDRLVTVLGSARPYLAATLTAATAMTTALLVGGTTPALVGIALFGLGISFTLPLIFSATATVTGIPTAQAIANISIVGYLGFFTGPVLIGFIANHYGLATAMAIPAIFMALAACGTAAFHRPSNSKPPMQR</sequence>
<keyword evidence="4 5" id="KW-0472">Membrane</keyword>
<reference evidence="7 8" key="1">
    <citation type="journal article" date="2019" name="ACS Chem. Biol.">
        <title>Identification and Mobilization of a Cryptic Antibiotic Biosynthesis Gene Locus from a Human-Pathogenic Nocardia Isolate.</title>
        <authorList>
            <person name="Herisse M."/>
            <person name="Ishida K."/>
            <person name="Porter J.L."/>
            <person name="Howden B."/>
            <person name="Hertweck C."/>
            <person name="Stinear T.P."/>
            <person name="Pidot S.J."/>
        </authorList>
    </citation>
    <scope>NUCLEOTIDE SEQUENCE [LARGE SCALE GENOMIC DNA]</scope>
    <source>
        <strain evidence="7 8">AUSMDU00012717</strain>
    </source>
</reference>
<evidence type="ECO:0000313" key="7">
    <source>
        <dbReference type="EMBL" id="QIS13963.1"/>
    </source>
</evidence>
<feature type="transmembrane region" description="Helical" evidence="5">
    <location>
        <begin position="50"/>
        <end position="69"/>
    </location>
</feature>
<dbReference type="Proteomes" id="UP000503540">
    <property type="component" value="Chromosome"/>
</dbReference>
<protein>
    <recommendedName>
        <fullName evidence="6">Major facilitator superfamily (MFS) profile domain-containing protein</fullName>
    </recommendedName>
</protein>
<feature type="transmembrane region" description="Helical" evidence="5">
    <location>
        <begin position="12"/>
        <end position="35"/>
    </location>
</feature>
<dbReference type="KEGG" id="nah:F5544_30600"/>
<feature type="transmembrane region" description="Helical" evidence="5">
    <location>
        <begin position="369"/>
        <end position="390"/>
    </location>
</feature>
<feature type="transmembrane region" description="Helical" evidence="5">
    <location>
        <begin position="103"/>
        <end position="124"/>
    </location>
</feature>
<accession>A0A6G9YM08</accession>
<dbReference type="CDD" id="cd17393">
    <property type="entry name" value="MFS_MosC_like"/>
    <property type="match status" value="1"/>
</dbReference>
<feature type="transmembrane region" description="Helical" evidence="5">
    <location>
        <begin position="218"/>
        <end position="235"/>
    </location>
</feature>
<proteinExistence type="predicted"/>
<dbReference type="PANTHER" id="PTHR23514">
    <property type="entry name" value="BYPASS OF STOP CODON PROTEIN 6"/>
    <property type="match status" value="1"/>
</dbReference>